<evidence type="ECO:0000313" key="3">
    <source>
        <dbReference type="Proteomes" id="UP000294933"/>
    </source>
</evidence>
<name>A0A4Y7QLV2_9AGAM</name>
<sequence>MAPVCRLILPKSQILSANANTGVGMPSTVQRVFRKNPAPCANCSSAQQACLVHPPYSPDLCKKCARERRDKCPAHMHRIDAILWKKMDVESRQAADAQPAPTTQAAIPMEDPSDDANVNIVFVQPEITPPTTSQLQNGEELHTDDVFERSENDTTTEQHHDDVVFNFDDSDQQIYLTAMFTTDDNLQYHISPTEDAFQLHVSAFVEDFAFLPVTDNDTTHEIVSNSNELYQQFDLTAMFTMDDNTFSPEQSQCMCHCHGSKYIVWSGSAKVFI</sequence>
<protein>
    <submittedName>
        <fullName evidence="2">Uncharacterized protein</fullName>
    </submittedName>
</protein>
<proteinExistence type="predicted"/>
<feature type="compositionally biased region" description="Low complexity" evidence="1">
    <location>
        <begin position="94"/>
        <end position="106"/>
    </location>
</feature>
<dbReference type="VEuPathDB" id="FungiDB:BD410DRAFT_824639"/>
<dbReference type="Proteomes" id="UP000294933">
    <property type="component" value="Unassembled WGS sequence"/>
</dbReference>
<keyword evidence="3" id="KW-1185">Reference proteome</keyword>
<dbReference type="AlphaFoldDB" id="A0A4Y7QLV2"/>
<reference evidence="2 3" key="1">
    <citation type="submission" date="2018-06" db="EMBL/GenBank/DDBJ databases">
        <title>A transcriptomic atlas of mushroom development highlights an independent origin of complex multicellularity.</title>
        <authorList>
            <consortium name="DOE Joint Genome Institute"/>
            <person name="Krizsan K."/>
            <person name="Almasi E."/>
            <person name="Merenyi Z."/>
            <person name="Sahu N."/>
            <person name="Viragh M."/>
            <person name="Koszo T."/>
            <person name="Mondo S."/>
            <person name="Kiss B."/>
            <person name="Balint B."/>
            <person name="Kues U."/>
            <person name="Barry K."/>
            <person name="Hegedus J.C."/>
            <person name="Henrissat B."/>
            <person name="Johnson J."/>
            <person name="Lipzen A."/>
            <person name="Ohm R."/>
            <person name="Nagy I."/>
            <person name="Pangilinan J."/>
            <person name="Yan J."/>
            <person name="Xiong Y."/>
            <person name="Grigoriev I.V."/>
            <person name="Hibbett D.S."/>
            <person name="Nagy L.G."/>
        </authorList>
    </citation>
    <scope>NUCLEOTIDE SEQUENCE [LARGE SCALE GENOMIC DNA]</scope>
    <source>
        <strain evidence="2 3">SZMC22713</strain>
    </source>
</reference>
<organism evidence="2 3">
    <name type="scientific">Rickenella mellea</name>
    <dbReference type="NCBI Taxonomy" id="50990"/>
    <lineage>
        <taxon>Eukaryota</taxon>
        <taxon>Fungi</taxon>
        <taxon>Dikarya</taxon>
        <taxon>Basidiomycota</taxon>
        <taxon>Agaricomycotina</taxon>
        <taxon>Agaricomycetes</taxon>
        <taxon>Hymenochaetales</taxon>
        <taxon>Rickenellaceae</taxon>
        <taxon>Rickenella</taxon>
    </lineage>
</organism>
<gene>
    <name evidence="2" type="ORF">BD410DRAFT_824639</name>
</gene>
<feature type="region of interest" description="Disordered" evidence="1">
    <location>
        <begin position="92"/>
        <end position="113"/>
    </location>
</feature>
<accession>A0A4Y7QLV2</accession>
<evidence type="ECO:0000256" key="1">
    <source>
        <dbReference type="SAM" id="MobiDB-lite"/>
    </source>
</evidence>
<evidence type="ECO:0000313" key="2">
    <source>
        <dbReference type="EMBL" id="TDL27829.1"/>
    </source>
</evidence>
<dbReference type="EMBL" id="ML170158">
    <property type="protein sequence ID" value="TDL27829.1"/>
    <property type="molecule type" value="Genomic_DNA"/>
</dbReference>